<protein>
    <submittedName>
        <fullName evidence="2">GNAT family protein</fullName>
    </submittedName>
</protein>
<dbReference type="InterPro" id="IPR051908">
    <property type="entry name" value="Ribosomal_N-acetyltransferase"/>
</dbReference>
<dbReference type="PANTHER" id="PTHR43441">
    <property type="entry name" value="RIBOSOMAL-PROTEIN-SERINE ACETYLTRANSFERASE"/>
    <property type="match status" value="1"/>
</dbReference>
<evidence type="ECO:0000259" key="1">
    <source>
        <dbReference type="PROSITE" id="PS51186"/>
    </source>
</evidence>
<organism evidence="2 3">
    <name type="scientific">Actinomadura vinacea</name>
    <dbReference type="NCBI Taxonomy" id="115336"/>
    <lineage>
        <taxon>Bacteria</taxon>
        <taxon>Bacillati</taxon>
        <taxon>Actinomycetota</taxon>
        <taxon>Actinomycetes</taxon>
        <taxon>Streptosporangiales</taxon>
        <taxon>Thermomonosporaceae</taxon>
        <taxon>Actinomadura</taxon>
    </lineage>
</organism>
<dbReference type="CDD" id="cd04301">
    <property type="entry name" value="NAT_SF"/>
    <property type="match status" value="1"/>
</dbReference>
<dbReference type="PROSITE" id="PS51186">
    <property type="entry name" value="GNAT"/>
    <property type="match status" value="1"/>
</dbReference>
<dbReference type="Proteomes" id="UP001501231">
    <property type="component" value="Unassembled WGS sequence"/>
</dbReference>
<comment type="caution">
    <text evidence="2">The sequence shown here is derived from an EMBL/GenBank/DDBJ whole genome shotgun (WGS) entry which is preliminary data.</text>
</comment>
<gene>
    <name evidence="2" type="ORF">GCM10010191_64070</name>
</gene>
<evidence type="ECO:0000313" key="3">
    <source>
        <dbReference type="Proteomes" id="UP001501231"/>
    </source>
</evidence>
<dbReference type="Gene3D" id="3.40.630.30">
    <property type="match status" value="1"/>
</dbReference>
<dbReference type="EMBL" id="BAAARW010000024">
    <property type="protein sequence ID" value="GAA2439868.1"/>
    <property type="molecule type" value="Genomic_DNA"/>
</dbReference>
<dbReference type="PANTHER" id="PTHR43441:SF6">
    <property type="entry name" value="N-ACETYLTRANSFERASE DOMAIN-CONTAINING PROTEIN"/>
    <property type="match status" value="1"/>
</dbReference>
<reference evidence="3" key="1">
    <citation type="journal article" date="2019" name="Int. J. Syst. Evol. Microbiol.">
        <title>The Global Catalogue of Microorganisms (GCM) 10K type strain sequencing project: providing services to taxonomists for standard genome sequencing and annotation.</title>
        <authorList>
            <consortium name="The Broad Institute Genomics Platform"/>
            <consortium name="The Broad Institute Genome Sequencing Center for Infectious Disease"/>
            <person name="Wu L."/>
            <person name="Ma J."/>
        </authorList>
    </citation>
    <scope>NUCLEOTIDE SEQUENCE [LARGE SCALE GENOMIC DNA]</scope>
    <source>
        <strain evidence="3">JCM 3325</strain>
    </source>
</reference>
<keyword evidence="3" id="KW-1185">Reference proteome</keyword>
<dbReference type="SUPFAM" id="SSF55729">
    <property type="entry name" value="Acyl-CoA N-acyltransferases (Nat)"/>
    <property type="match status" value="1"/>
</dbReference>
<name>A0ABP5WYA3_9ACTN</name>
<dbReference type="InterPro" id="IPR016181">
    <property type="entry name" value="Acyl_CoA_acyltransferase"/>
</dbReference>
<proteinExistence type="predicted"/>
<sequence>MSLRPVREADLAVLESLTENPEVTGEFAWFGYGDPMRYRRSWAENALLGPEGGTLMVAGDTGSLGFVSWGRRRTTRSSYCWVLGIAMLPDARGRGLGTQAHRLLARYLFDHTTAHRLEADTETGNVAEQRALEKAGFVREGIMRGCAWRDGAWRDGVIYSLLRTDPRP</sequence>
<dbReference type="InterPro" id="IPR000182">
    <property type="entry name" value="GNAT_dom"/>
</dbReference>
<dbReference type="Pfam" id="PF13302">
    <property type="entry name" value="Acetyltransf_3"/>
    <property type="match status" value="1"/>
</dbReference>
<accession>A0ABP5WYA3</accession>
<feature type="domain" description="N-acetyltransferase" evidence="1">
    <location>
        <begin position="1"/>
        <end position="164"/>
    </location>
</feature>
<evidence type="ECO:0000313" key="2">
    <source>
        <dbReference type="EMBL" id="GAA2439868.1"/>
    </source>
</evidence>